<dbReference type="EMBL" id="CM042023">
    <property type="protein sequence ID" value="KAI3812793.1"/>
    <property type="molecule type" value="Genomic_DNA"/>
</dbReference>
<protein>
    <submittedName>
        <fullName evidence="1">Uncharacterized protein</fullName>
    </submittedName>
</protein>
<keyword evidence="2" id="KW-1185">Reference proteome</keyword>
<reference evidence="2" key="1">
    <citation type="journal article" date="2022" name="Mol. Ecol. Resour.">
        <title>The genomes of chicory, endive, great burdock and yacon provide insights into Asteraceae palaeo-polyploidization history and plant inulin production.</title>
        <authorList>
            <person name="Fan W."/>
            <person name="Wang S."/>
            <person name="Wang H."/>
            <person name="Wang A."/>
            <person name="Jiang F."/>
            <person name="Liu H."/>
            <person name="Zhao H."/>
            <person name="Xu D."/>
            <person name="Zhang Y."/>
        </authorList>
    </citation>
    <scope>NUCLEOTIDE SEQUENCE [LARGE SCALE GENOMIC DNA]</scope>
    <source>
        <strain evidence="2">cv. Yunnan</strain>
    </source>
</reference>
<accession>A0ACB9IZ92</accession>
<dbReference type="Proteomes" id="UP001056120">
    <property type="component" value="Linkage Group LG06"/>
</dbReference>
<name>A0ACB9IZ92_9ASTR</name>
<reference evidence="1 2" key="2">
    <citation type="journal article" date="2022" name="Mol. Ecol. Resour.">
        <title>The genomes of chicory, endive, great burdock and yacon provide insights into Asteraceae paleo-polyploidization history and plant inulin production.</title>
        <authorList>
            <person name="Fan W."/>
            <person name="Wang S."/>
            <person name="Wang H."/>
            <person name="Wang A."/>
            <person name="Jiang F."/>
            <person name="Liu H."/>
            <person name="Zhao H."/>
            <person name="Xu D."/>
            <person name="Zhang Y."/>
        </authorList>
    </citation>
    <scope>NUCLEOTIDE SEQUENCE [LARGE SCALE GENOMIC DNA]</scope>
    <source>
        <strain evidence="2">cv. Yunnan</strain>
        <tissue evidence="1">Leaves</tissue>
    </source>
</reference>
<gene>
    <name evidence="1" type="ORF">L1987_17505</name>
</gene>
<comment type="caution">
    <text evidence="1">The sequence shown here is derived from an EMBL/GenBank/DDBJ whole genome shotgun (WGS) entry which is preliminary data.</text>
</comment>
<evidence type="ECO:0000313" key="2">
    <source>
        <dbReference type="Proteomes" id="UP001056120"/>
    </source>
</evidence>
<proteinExistence type="predicted"/>
<sequence>MDNDQWIISLKAAAYTRMGDTQKHLHFVFLNFDPEYERLQSDRTKRGAREVEMYLSNKHDDLLAKKLEPGTYNKTLSLFIVDAFAVQVTDAQANVLRSAKEVRAVEKNQELA</sequence>
<organism evidence="1 2">
    <name type="scientific">Smallanthus sonchifolius</name>
    <dbReference type="NCBI Taxonomy" id="185202"/>
    <lineage>
        <taxon>Eukaryota</taxon>
        <taxon>Viridiplantae</taxon>
        <taxon>Streptophyta</taxon>
        <taxon>Embryophyta</taxon>
        <taxon>Tracheophyta</taxon>
        <taxon>Spermatophyta</taxon>
        <taxon>Magnoliopsida</taxon>
        <taxon>eudicotyledons</taxon>
        <taxon>Gunneridae</taxon>
        <taxon>Pentapetalae</taxon>
        <taxon>asterids</taxon>
        <taxon>campanulids</taxon>
        <taxon>Asterales</taxon>
        <taxon>Asteraceae</taxon>
        <taxon>Asteroideae</taxon>
        <taxon>Heliantheae alliance</taxon>
        <taxon>Millerieae</taxon>
        <taxon>Smallanthus</taxon>
    </lineage>
</organism>
<evidence type="ECO:0000313" key="1">
    <source>
        <dbReference type="EMBL" id="KAI3812793.1"/>
    </source>
</evidence>